<dbReference type="GO" id="GO:0003677">
    <property type="term" value="F:DNA binding"/>
    <property type="evidence" value="ECO:0007669"/>
    <property type="project" value="InterPro"/>
</dbReference>
<gene>
    <name evidence="5" type="ORF">SE18_12460</name>
</gene>
<dbReference type="SUPFAM" id="SSF52540">
    <property type="entry name" value="P-loop containing nucleoside triphosphate hydrolases"/>
    <property type="match status" value="1"/>
</dbReference>
<dbReference type="RefSeq" id="WP_054534779.1">
    <property type="nucleotide sequence ID" value="NZ_LGKP01000021.1"/>
</dbReference>
<dbReference type="EMBL" id="LGKP01000021">
    <property type="protein sequence ID" value="KPL86769.1"/>
    <property type="molecule type" value="Genomic_DNA"/>
</dbReference>
<sequence length="469" mass="52190">MDAEAVQIGALMLAMALVALMFRQRFGRDWREFRLWQAQQRAIQPEPTSISHFMPLATALDARTLPNAGTALLNPPDDLRVLAHELRQSEKRFVLPLGWRSVQGVVSLVHGSLIDDFTHIQVSGATGCGKDGWVRTALLYLCLTNPAERLQLALVDGKAGLSWLGWREKAHVALFAEAEHELAPALTWLTEQRLQRQKILKAAECERWEEYQGHDLPLLVVFISELTLLEQALGAKHLEQWLNSELTSGRAAGIRYIIATQTFSNLSTRFRSQISLAVAGYQPRDDADEPNTTLPTKAFPSSALPPSRLPSPPAGAGVFSCVQGRNALTVRTTFIDKTQRQQLLSLLPTRQTELPALEGAPSKATNLPVATEQPLIALAQTPSQSYNRYDLAQLLLQYLNRPEQLLEHELFRSACSIEHKRLRSYAGVARLFWGKDAAPNKSRLIKQALERQTNPNEPEMLANLLGTVA</sequence>
<feature type="transmembrane region" description="Helical" evidence="3">
    <location>
        <begin position="6"/>
        <end position="22"/>
    </location>
</feature>
<evidence type="ECO:0000259" key="4">
    <source>
        <dbReference type="PROSITE" id="PS50901"/>
    </source>
</evidence>
<reference evidence="5 6" key="1">
    <citation type="submission" date="2015-07" db="EMBL/GenBank/DDBJ databases">
        <title>Whole genome sequence of Herpetosiphon geysericola DSM 7119.</title>
        <authorList>
            <person name="Hemp J."/>
            <person name="Ward L.M."/>
            <person name="Pace L.A."/>
            <person name="Fischer W.W."/>
        </authorList>
    </citation>
    <scope>NUCLEOTIDE SEQUENCE [LARGE SCALE GENOMIC DNA]</scope>
    <source>
        <strain evidence="5 6">DSM 7119</strain>
    </source>
</reference>
<dbReference type="OrthoDB" id="138979at2"/>
<dbReference type="Gene3D" id="3.40.50.300">
    <property type="entry name" value="P-loop containing nucleotide triphosphate hydrolases"/>
    <property type="match status" value="1"/>
</dbReference>
<dbReference type="InterPro" id="IPR002543">
    <property type="entry name" value="FtsK_dom"/>
</dbReference>
<proteinExistence type="predicted"/>
<dbReference type="STRING" id="70996.SE18_12460"/>
<keyword evidence="1" id="KW-0067">ATP-binding</keyword>
<keyword evidence="3" id="KW-1133">Transmembrane helix</keyword>
<evidence type="ECO:0000256" key="3">
    <source>
        <dbReference type="SAM" id="Phobius"/>
    </source>
</evidence>
<dbReference type="GO" id="GO:0005524">
    <property type="term" value="F:ATP binding"/>
    <property type="evidence" value="ECO:0007669"/>
    <property type="project" value="UniProtKB-UniRule"/>
</dbReference>
<evidence type="ECO:0000313" key="5">
    <source>
        <dbReference type="EMBL" id="KPL86769.1"/>
    </source>
</evidence>
<keyword evidence="3" id="KW-0472">Membrane</keyword>
<dbReference type="PROSITE" id="PS50901">
    <property type="entry name" value="FTSK"/>
    <property type="match status" value="1"/>
</dbReference>
<evidence type="ECO:0000313" key="6">
    <source>
        <dbReference type="Proteomes" id="UP000050277"/>
    </source>
</evidence>
<keyword evidence="1" id="KW-0547">Nucleotide-binding</keyword>
<dbReference type="AlphaFoldDB" id="A0A0P6Y2C5"/>
<dbReference type="InterPro" id="IPR027417">
    <property type="entry name" value="P-loop_NTPase"/>
</dbReference>
<name>A0A0P6Y2C5_9CHLR</name>
<feature type="domain" description="FtsK" evidence="4">
    <location>
        <begin position="103"/>
        <end position="289"/>
    </location>
</feature>
<comment type="caution">
    <text evidence="5">The sequence shown here is derived from an EMBL/GenBank/DDBJ whole genome shotgun (WGS) entry which is preliminary data.</text>
</comment>
<organism evidence="5 6">
    <name type="scientific">Herpetosiphon geysericola</name>
    <dbReference type="NCBI Taxonomy" id="70996"/>
    <lineage>
        <taxon>Bacteria</taxon>
        <taxon>Bacillati</taxon>
        <taxon>Chloroflexota</taxon>
        <taxon>Chloroflexia</taxon>
        <taxon>Herpetosiphonales</taxon>
        <taxon>Herpetosiphonaceae</taxon>
        <taxon>Herpetosiphon</taxon>
    </lineage>
</organism>
<keyword evidence="6" id="KW-1185">Reference proteome</keyword>
<dbReference type="Proteomes" id="UP000050277">
    <property type="component" value="Unassembled WGS sequence"/>
</dbReference>
<protein>
    <recommendedName>
        <fullName evidence="4">FtsK domain-containing protein</fullName>
    </recommendedName>
</protein>
<feature type="binding site" evidence="1">
    <location>
        <begin position="124"/>
        <end position="131"/>
    </location>
    <ligand>
        <name>ATP</name>
        <dbReference type="ChEBI" id="CHEBI:30616"/>
    </ligand>
</feature>
<evidence type="ECO:0000256" key="1">
    <source>
        <dbReference type="PROSITE-ProRule" id="PRU00289"/>
    </source>
</evidence>
<accession>A0A0P6Y2C5</accession>
<dbReference type="Pfam" id="PF01580">
    <property type="entry name" value="FtsK_SpoIIIE"/>
    <property type="match status" value="1"/>
</dbReference>
<feature type="region of interest" description="Disordered" evidence="2">
    <location>
        <begin position="281"/>
        <end position="311"/>
    </location>
</feature>
<evidence type="ECO:0000256" key="2">
    <source>
        <dbReference type="SAM" id="MobiDB-lite"/>
    </source>
</evidence>
<keyword evidence="3" id="KW-0812">Transmembrane</keyword>